<evidence type="ECO:0000259" key="1">
    <source>
        <dbReference type="Pfam" id="PF13521"/>
    </source>
</evidence>
<name>A0A2M9BN37_9BACT</name>
<evidence type="ECO:0000313" key="3">
    <source>
        <dbReference type="Proteomes" id="UP000228535"/>
    </source>
</evidence>
<protein>
    <submittedName>
        <fullName evidence="2">HTH-type transcriptional regulator, transcriptional repressor of NAD biosynthesis genes</fullName>
    </submittedName>
</protein>
<dbReference type="Pfam" id="PF13521">
    <property type="entry name" value="AAA_28"/>
    <property type="match status" value="1"/>
</dbReference>
<keyword evidence="3" id="KW-1185">Reference proteome</keyword>
<dbReference type="NCBIfam" id="TIGR00125">
    <property type="entry name" value="cyt_tran_rel"/>
    <property type="match status" value="1"/>
</dbReference>
<dbReference type="AlphaFoldDB" id="A0A2M9BN37"/>
<dbReference type="InterPro" id="IPR014729">
    <property type="entry name" value="Rossmann-like_a/b/a_fold"/>
</dbReference>
<dbReference type="InterPro" id="IPR052735">
    <property type="entry name" value="NAD_biosynth-regulator"/>
</dbReference>
<accession>A0A2M9BN37</accession>
<organism evidence="2 3">
    <name type="scientific">Hymenobacter chitinivorans DSM 11115</name>
    <dbReference type="NCBI Taxonomy" id="1121954"/>
    <lineage>
        <taxon>Bacteria</taxon>
        <taxon>Pseudomonadati</taxon>
        <taxon>Bacteroidota</taxon>
        <taxon>Cytophagia</taxon>
        <taxon>Cytophagales</taxon>
        <taxon>Hymenobacteraceae</taxon>
        <taxon>Hymenobacter</taxon>
    </lineage>
</organism>
<gene>
    <name evidence="2" type="ORF">CLV45_0763</name>
</gene>
<dbReference type="InterPro" id="IPR038727">
    <property type="entry name" value="NadR/Ttd14_AAA_dom"/>
</dbReference>
<dbReference type="Gene3D" id="3.40.50.300">
    <property type="entry name" value="P-loop containing nucleotide triphosphate hydrolases"/>
    <property type="match status" value="1"/>
</dbReference>
<dbReference type="SUPFAM" id="SSF52540">
    <property type="entry name" value="P-loop containing nucleoside triphosphate hydrolases"/>
    <property type="match status" value="1"/>
</dbReference>
<proteinExistence type="predicted"/>
<sequence length="326" mass="36818">MTKAFVFGKFLPFHRGHEQLIRFALRHCDQLTVLVCASDQETVPGPLRQQWIQETFATEPRVRVQLLEYQESELPNTSETSLPVATIWADRFRQLLPNCTLVVTSEPYGELVAARMGIRHVAFDVARRQVPVSATLIRADRQRYWPFLPASVRPYYCRKVVILGAESTGKTTLATELAAHFGATLVLEAARDLIADSNHFTPDDLQQVVAEHTRRIAQAVRGGQALVIIDTDVHITQSYAHLTWGRELAVSPAVYATHRADLYLYLAADVPFVQDGTRLSATERQRLDHSHRQMLQRHNVAPEELSGSWVQRLARAVALVEQLLTQ</sequence>
<dbReference type="PANTHER" id="PTHR37512:SF1">
    <property type="entry name" value="NADR_TTD14 AAA DOMAIN-CONTAINING PROTEIN"/>
    <property type="match status" value="1"/>
</dbReference>
<dbReference type="Proteomes" id="UP000228535">
    <property type="component" value="Unassembled WGS sequence"/>
</dbReference>
<dbReference type="RefSeq" id="WP_100335067.1">
    <property type="nucleotide sequence ID" value="NZ_PGFA01000001.1"/>
</dbReference>
<comment type="caution">
    <text evidence="2">The sequence shown here is derived from an EMBL/GenBank/DDBJ whole genome shotgun (WGS) entry which is preliminary data.</text>
</comment>
<dbReference type="Gene3D" id="3.40.50.620">
    <property type="entry name" value="HUPs"/>
    <property type="match status" value="1"/>
</dbReference>
<reference evidence="2 3" key="1">
    <citation type="submission" date="2017-11" db="EMBL/GenBank/DDBJ databases">
        <title>Genomic Encyclopedia of Archaeal and Bacterial Type Strains, Phase II (KMG-II): From Individual Species to Whole Genera.</title>
        <authorList>
            <person name="Goeker M."/>
        </authorList>
    </citation>
    <scope>NUCLEOTIDE SEQUENCE [LARGE SCALE GENOMIC DNA]</scope>
    <source>
        <strain evidence="2 3">DSM 11115</strain>
    </source>
</reference>
<feature type="domain" description="NadR/Ttd14 AAA" evidence="1">
    <location>
        <begin position="159"/>
        <end position="312"/>
    </location>
</feature>
<dbReference type="PANTHER" id="PTHR37512">
    <property type="entry name" value="TRIFUNCTIONAL NAD BIOSYNTHESIS/REGULATOR PROTEIN NADR"/>
    <property type="match status" value="1"/>
</dbReference>
<dbReference type="GO" id="GO:0003824">
    <property type="term" value="F:catalytic activity"/>
    <property type="evidence" value="ECO:0007669"/>
    <property type="project" value="InterPro"/>
</dbReference>
<dbReference type="InterPro" id="IPR027417">
    <property type="entry name" value="P-loop_NTPase"/>
</dbReference>
<dbReference type="SUPFAM" id="SSF52374">
    <property type="entry name" value="Nucleotidylyl transferase"/>
    <property type="match status" value="1"/>
</dbReference>
<evidence type="ECO:0000313" key="2">
    <source>
        <dbReference type="EMBL" id="PJJ59346.1"/>
    </source>
</evidence>
<dbReference type="InterPro" id="IPR004821">
    <property type="entry name" value="Cyt_trans-like"/>
</dbReference>
<dbReference type="OrthoDB" id="9151999at2"/>
<dbReference type="EMBL" id="PGFA01000001">
    <property type="protein sequence ID" value="PJJ59346.1"/>
    <property type="molecule type" value="Genomic_DNA"/>
</dbReference>